<gene>
    <name evidence="6" type="ORF">PG994_011608</name>
</gene>
<evidence type="ECO:0000313" key="6">
    <source>
        <dbReference type="EMBL" id="KAK8049878.1"/>
    </source>
</evidence>
<evidence type="ECO:0000256" key="4">
    <source>
        <dbReference type="SAM" id="SignalP"/>
    </source>
</evidence>
<reference evidence="6 7" key="1">
    <citation type="submission" date="2023-01" db="EMBL/GenBank/DDBJ databases">
        <title>Analysis of 21 Apiospora genomes using comparative genomics revels a genus with tremendous synthesis potential of carbohydrate active enzymes and secondary metabolites.</title>
        <authorList>
            <person name="Sorensen T."/>
        </authorList>
    </citation>
    <scope>NUCLEOTIDE SEQUENCE [LARGE SCALE GENOMIC DNA]</scope>
    <source>
        <strain evidence="6 7">CBS 135458</strain>
    </source>
</reference>
<dbReference type="GeneID" id="92096080"/>
<evidence type="ECO:0000256" key="1">
    <source>
        <dbReference type="ARBA" id="ARBA00001974"/>
    </source>
</evidence>
<evidence type="ECO:0000313" key="7">
    <source>
        <dbReference type="Proteomes" id="UP001480595"/>
    </source>
</evidence>
<comment type="caution">
    <text evidence="6">The sequence shown here is derived from an EMBL/GenBank/DDBJ whole genome shotgun (WGS) entry which is preliminary data.</text>
</comment>
<dbReference type="Pfam" id="PF01593">
    <property type="entry name" value="Amino_oxidase"/>
    <property type="match status" value="1"/>
</dbReference>
<dbReference type="Proteomes" id="UP001480595">
    <property type="component" value="Unassembled WGS sequence"/>
</dbReference>
<dbReference type="EC" id="1.4.3.-" evidence="3"/>
<evidence type="ECO:0000256" key="2">
    <source>
        <dbReference type="ARBA" id="ARBA00023002"/>
    </source>
</evidence>
<feature type="chain" id="PRO_5045988228" description="Amine oxidase" evidence="4">
    <location>
        <begin position="25"/>
        <end position="527"/>
    </location>
</feature>
<proteinExistence type="inferred from homology"/>
<comment type="similarity">
    <text evidence="3">Belongs to the flavin monoamine oxidase family.</text>
</comment>
<dbReference type="SUPFAM" id="SSF54373">
    <property type="entry name" value="FAD-linked reductases, C-terminal domain"/>
    <property type="match status" value="1"/>
</dbReference>
<keyword evidence="2 3" id="KW-0560">Oxidoreductase</keyword>
<organism evidence="6 7">
    <name type="scientific">Apiospora phragmitis</name>
    <dbReference type="NCBI Taxonomy" id="2905665"/>
    <lineage>
        <taxon>Eukaryota</taxon>
        <taxon>Fungi</taxon>
        <taxon>Dikarya</taxon>
        <taxon>Ascomycota</taxon>
        <taxon>Pezizomycotina</taxon>
        <taxon>Sordariomycetes</taxon>
        <taxon>Xylariomycetidae</taxon>
        <taxon>Amphisphaeriales</taxon>
        <taxon>Apiosporaceae</taxon>
        <taxon>Apiospora</taxon>
    </lineage>
</organism>
<evidence type="ECO:0000256" key="3">
    <source>
        <dbReference type="RuleBase" id="RU362067"/>
    </source>
</evidence>
<dbReference type="SUPFAM" id="SSF51905">
    <property type="entry name" value="FAD/NAD(P)-binding domain"/>
    <property type="match status" value="1"/>
</dbReference>
<dbReference type="EMBL" id="JAQQWL010000011">
    <property type="protein sequence ID" value="KAK8049878.1"/>
    <property type="molecule type" value="Genomic_DNA"/>
</dbReference>
<dbReference type="InterPro" id="IPR001613">
    <property type="entry name" value="Flavin_amine_oxidase"/>
</dbReference>
<dbReference type="InterPro" id="IPR002937">
    <property type="entry name" value="Amino_oxidase"/>
</dbReference>
<dbReference type="InterPro" id="IPR050281">
    <property type="entry name" value="Flavin_monoamine_oxidase"/>
</dbReference>
<evidence type="ECO:0000259" key="5">
    <source>
        <dbReference type="Pfam" id="PF01593"/>
    </source>
</evidence>
<comment type="cofactor">
    <cofactor evidence="1 3">
        <name>FAD</name>
        <dbReference type="ChEBI" id="CHEBI:57692"/>
    </cofactor>
</comment>
<keyword evidence="4" id="KW-0732">Signal</keyword>
<dbReference type="InterPro" id="IPR036188">
    <property type="entry name" value="FAD/NAD-bd_sf"/>
</dbReference>
<protein>
    <recommendedName>
        <fullName evidence="3">Amine oxidase</fullName>
        <ecNumber evidence="3">1.4.3.-</ecNumber>
    </recommendedName>
</protein>
<feature type="signal peptide" evidence="4">
    <location>
        <begin position="1"/>
        <end position="24"/>
    </location>
</feature>
<keyword evidence="3" id="KW-0274">FAD</keyword>
<dbReference type="Gene3D" id="3.50.50.60">
    <property type="entry name" value="FAD/NAD(P)-binding domain"/>
    <property type="match status" value="1"/>
</dbReference>
<feature type="domain" description="Amine oxidase" evidence="5">
    <location>
        <begin position="43"/>
        <end position="472"/>
    </location>
</feature>
<dbReference type="PANTHER" id="PTHR10742">
    <property type="entry name" value="FLAVIN MONOAMINE OXIDASE"/>
    <property type="match status" value="1"/>
</dbReference>
<accession>A0ABR1TVV4</accession>
<sequence length="527" mass="59092">MRWAVHVAALCSLVHLFQPAGCAAIPRENECQKTKVAILGAGVAGITAAQVLSNASVTDFLIVERNDYIGGRVRHMPFGVNPETKAPYTVELGANWVQGLESKGGPENPIWTLAKRYGLNNTFSNESSLLTYDESGYNDYTKVLDAYEKAYAVVEQDAGYLLTDNLQDTSMRAGLSTAGWKPKKDMKMQAAEWWAWDLETAQIPEDSGLLYGITGYNLTFYQFSEENNYVWDQRGYNAFVIGESQTFLGANDTRLLLNTTVESLSYSAQGVMVKTRDGCIQADYAISTFSVGVLQNEAVTFDPPLPRWKREAIDQFQMGTYTKIFYQFNETFWDPNTQYFLYADPKVRGYYPVWQSLTGPGFLEGSNIIFVTVVENEAYRVEQQSDERTKNEGLEVLRAMFPDKVVPEPVAFYYPRWSTEEMSFGSYSNWPVGVTLEKHQNLRANVDRLYFAGEAMSAQYYGFLHGAWFEGSAVGQKIAQMMTNQTESTGDMARYEVLHGTTTMDAYSPANGWVASSFLTFGVGGEK</sequence>
<dbReference type="Gene3D" id="3.90.660.10">
    <property type="match status" value="1"/>
</dbReference>
<keyword evidence="7" id="KW-1185">Reference proteome</keyword>
<dbReference type="PANTHER" id="PTHR10742:SF313">
    <property type="entry name" value="AMINE OXIDASE"/>
    <property type="match status" value="1"/>
</dbReference>
<dbReference type="PRINTS" id="PR00757">
    <property type="entry name" value="AMINEOXDASEF"/>
</dbReference>
<dbReference type="RefSeq" id="XP_066712127.1">
    <property type="nucleotide sequence ID" value="XM_066863017.1"/>
</dbReference>
<name>A0ABR1TVV4_9PEZI</name>
<keyword evidence="3" id="KW-0285">Flavoprotein</keyword>